<evidence type="ECO:0000313" key="2">
    <source>
        <dbReference type="Ensembl" id="ENSSPUP00000020314.1"/>
    </source>
</evidence>
<dbReference type="PANTHER" id="PTHR45816:SF3">
    <property type="entry name" value="INOSITOL 1,4,5-TRISPHOSPHATE RECEPTOR"/>
    <property type="match status" value="1"/>
</dbReference>
<proteinExistence type="predicted"/>
<reference evidence="2" key="1">
    <citation type="submission" date="2025-08" db="UniProtKB">
        <authorList>
            <consortium name="Ensembl"/>
        </authorList>
    </citation>
    <scope>IDENTIFICATION</scope>
</reference>
<dbReference type="InterPro" id="IPR015925">
    <property type="entry name" value="Ryanodine_IP3_receptor"/>
</dbReference>
<dbReference type="AlphaFoldDB" id="A0A8D0H9E7"/>
<dbReference type="Ensembl" id="ENSSPUT00000021633.1">
    <property type="protein sequence ID" value="ENSSPUP00000020314.1"/>
    <property type="gene ID" value="ENSSPUG00000015599.1"/>
</dbReference>
<evidence type="ECO:0000259" key="1">
    <source>
        <dbReference type="Pfam" id="PF01365"/>
    </source>
</evidence>
<protein>
    <recommendedName>
        <fullName evidence="1">RIH domain-containing protein</fullName>
    </recommendedName>
</protein>
<dbReference type="Pfam" id="PF01365">
    <property type="entry name" value="RYDR_ITPR"/>
    <property type="match status" value="1"/>
</dbReference>
<dbReference type="InterPro" id="IPR035910">
    <property type="entry name" value="RyR/IP3R_RIH_dom_sf"/>
</dbReference>
<dbReference type="GeneTree" id="ENSGT00940000157078"/>
<sequence length="104" mass="11773">MLKIGTCQTKEDKEAFAIVSVPLSEVRDLDFANDANKVLASTVKKLENGTITQNERRFVTKLLEDLIFFVADAPNNGQEVLDVVVIKPNRERQKLMREQNILAQ</sequence>
<dbReference type="GO" id="GO:0005262">
    <property type="term" value="F:calcium channel activity"/>
    <property type="evidence" value="ECO:0007669"/>
    <property type="project" value="InterPro"/>
</dbReference>
<name>A0A8D0H9E7_SPHPU</name>
<dbReference type="InterPro" id="IPR000699">
    <property type="entry name" value="RIH_dom"/>
</dbReference>
<dbReference type="GO" id="GO:0016020">
    <property type="term" value="C:membrane"/>
    <property type="evidence" value="ECO:0007669"/>
    <property type="project" value="InterPro"/>
</dbReference>
<dbReference type="Proteomes" id="UP000694392">
    <property type="component" value="Unplaced"/>
</dbReference>
<dbReference type="PANTHER" id="PTHR45816">
    <property type="entry name" value="MIR DOMAIN-CONTAINING PROTEIN"/>
    <property type="match status" value="1"/>
</dbReference>
<evidence type="ECO:0000313" key="3">
    <source>
        <dbReference type="Proteomes" id="UP000694392"/>
    </source>
</evidence>
<organism evidence="2 3">
    <name type="scientific">Sphenodon punctatus</name>
    <name type="common">Tuatara</name>
    <name type="synonym">Hatteria punctata</name>
    <dbReference type="NCBI Taxonomy" id="8508"/>
    <lineage>
        <taxon>Eukaryota</taxon>
        <taxon>Metazoa</taxon>
        <taxon>Chordata</taxon>
        <taxon>Craniata</taxon>
        <taxon>Vertebrata</taxon>
        <taxon>Euteleostomi</taxon>
        <taxon>Lepidosauria</taxon>
        <taxon>Sphenodontia</taxon>
        <taxon>Sphenodontidae</taxon>
        <taxon>Sphenodon</taxon>
    </lineage>
</organism>
<accession>A0A8D0H9E7</accession>
<feature type="domain" description="RIH" evidence="1">
    <location>
        <begin position="60"/>
        <end position="104"/>
    </location>
</feature>
<dbReference type="Gene3D" id="1.25.10.30">
    <property type="entry name" value="IP3 receptor type 1 binding core, RIH domain"/>
    <property type="match status" value="1"/>
</dbReference>
<dbReference type="SUPFAM" id="SSF100909">
    <property type="entry name" value="IP3 receptor type 1 binding core, domain 2"/>
    <property type="match status" value="1"/>
</dbReference>
<reference evidence="2" key="2">
    <citation type="submission" date="2025-09" db="UniProtKB">
        <authorList>
            <consortium name="Ensembl"/>
        </authorList>
    </citation>
    <scope>IDENTIFICATION</scope>
</reference>
<keyword evidence="3" id="KW-1185">Reference proteome</keyword>
<dbReference type="OMA" id="ANRMFIN"/>